<evidence type="ECO:0000259" key="3">
    <source>
        <dbReference type="Pfam" id="PF00296"/>
    </source>
</evidence>
<dbReference type="AlphaFoldDB" id="A0A0H2LSD6"/>
<comment type="caution">
    <text evidence="4">The sequence shown here is derived from an EMBL/GenBank/DDBJ whole genome shotgun (WGS) entry which is preliminary data.</text>
</comment>
<dbReference type="InterPro" id="IPR036661">
    <property type="entry name" value="Luciferase-like_sf"/>
</dbReference>
<dbReference type="Pfam" id="PF00296">
    <property type="entry name" value="Bac_luciferase"/>
    <property type="match status" value="1"/>
</dbReference>
<accession>A0A0H2LSD6</accession>
<dbReference type="InterPro" id="IPR050766">
    <property type="entry name" value="Bact_Lucif_Oxidored"/>
</dbReference>
<dbReference type="InterPro" id="IPR011251">
    <property type="entry name" value="Luciferase-like_dom"/>
</dbReference>
<evidence type="ECO:0000256" key="1">
    <source>
        <dbReference type="ARBA" id="ARBA00023002"/>
    </source>
</evidence>
<feature type="domain" description="Luciferase-like" evidence="3">
    <location>
        <begin position="1"/>
        <end position="302"/>
    </location>
</feature>
<dbReference type="PATRIC" id="fig|34073.19.peg.5912"/>
<dbReference type="GO" id="GO:0005829">
    <property type="term" value="C:cytosol"/>
    <property type="evidence" value="ECO:0007669"/>
    <property type="project" value="TreeGrafter"/>
</dbReference>
<protein>
    <submittedName>
        <fullName evidence="4">Alkanal monooxygenase alpha chain</fullName>
        <ecNumber evidence="4">1.14.14.3</ecNumber>
    </submittedName>
</protein>
<dbReference type="Proteomes" id="UP000035170">
    <property type="component" value="Unassembled WGS sequence"/>
</dbReference>
<keyword evidence="1 4" id="KW-0560">Oxidoreductase</keyword>
<dbReference type="PANTHER" id="PTHR30137:SF8">
    <property type="entry name" value="BLR5498 PROTEIN"/>
    <property type="match status" value="1"/>
</dbReference>
<keyword evidence="2 4" id="KW-0503">Monooxygenase</keyword>
<sequence length="363" mass="40361">MDFGIFILMQQRNKHKTSHQILRDAVEQTRLADELGFGAAWYAEHHFSNYGMCSSPLTMIAHCAAVTRNIRLGTGIVVAPLYTPARLIADVAMVDQLSDGRLNLGIGSGYQHFEFERFGVSLESAKGRTFEMLDMLEAGLTQPKFSYEGEYYRQPMSAISQRAVQRPMPPMWITSVDPAFLSRAVKSGHHVFVSGGDGGLEKLAGTRALIDKVATAEGKDPADVQVGLLRAAYASNDKDEVERYLECARYQRRIAVSLKRRTAQIADDYQVEEGIVEGEPSLDEMRALLPVGSVDTVIERVVNEIRTLKPVHYCFQTQMGDFDHPTMLRQLETWGKVIIPAVQQEIANDPPHRPAAQPELAAA</sequence>
<proteinExistence type="predicted"/>
<reference evidence="4 5" key="1">
    <citation type="submission" date="2015-03" db="EMBL/GenBank/DDBJ databases">
        <title>Genome sequence of Variovorax paradoxus TBEA6.</title>
        <authorList>
            <person name="Poehlein A."/>
            <person name="Schuldes J."/>
            <person name="Wuebbeler J.H."/>
            <person name="Hiessl S."/>
            <person name="Steinbuechel A."/>
            <person name="Daniel R."/>
        </authorList>
    </citation>
    <scope>NUCLEOTIDE SEQUENCE [LARGE SCALE GENOMIC DNA]</scope>
    <source>
        <strain evidence="4 5">TBEA6</strain>
    </source>
</reference>
<dbReference type="EMBL" id="JZWI01000038">
    <property type="protein sequence ID" value="KLN53114.1"/>
    <property type="molecule type" value="Genomic_DNA"/>
</dbReference>
<evidence type="ECO:0000256" key="2">
    <source>
        <dbReference type="ARBA" id="ARBA00023033"/>
    </source>
</evidence>
<dbReference type="PANTHER" id="PTHR30137">
    <property type="entry name" value="LUCIFERASE-LIKE MONOOXYGENASE"/>
    <property type="match status" value="1"/>
</dbReference>
<dbReference type="Gene3D" id="3.20.20.30">
    <property type="entry name" value="Luciferase-like domain"/>
    <property type="match status" value="1"/>
</dbReference>
<keyword evidence="5" id="KW-1185">Reference proteome</keyword>
<dbReference type="GO" id="GO:0047646">
    <property type="term" value="F:alkanal monooxygenase (FMN-linked) activity"/>
    <property type="evidence" value="ECO:0007669"/>
    <property type="project" value="UniProtKB-EC"/>
</dbReference>
<gene>
    <name evidence="4" type="primary">luxA</name>
    <name evidence="4" type="ORF">VPARA_57590</name>
</gene>
<evidence type="ECO:0000313" key="5">
    <source>
        <dbReference type="Proteomes" id="UP000035170"/>
    </source>
</evidence>
<dbReference type="SUPFAM" id="SSF51679">
    <property type="entry name" value="Bacterial luciferase-like"/>
    <property type="match status" value="1"/>
</dbReference>
<dbReference type="RefSeq" id="WP_047786998.1">
    <property type="nucleotide sequence ID" value="NZ_JZWI01000038.1"/>
</dbReference>
<dbReference type="EC" id="1.14.14.3" evidence="4"/>
<name>A0A0H2LSD6_VARPD</name>
<evidence type="ECO:0000313" key="4">
    <source>
        <dbReference type="EMBL" id="KLN53114.1"/>
    </source>
</evidence>
<organism evidence="4 5">
    <name type="scientific">Variovorax paradoxus</name>
    <dbReference type="NCBI Taxonomy" id="34073"/>
    <lineage>
        <taxon>Bacteria</taxon>
        <taxon>Pseudomonadati</taxon>
        <taxon>Pseudomonadota</taxon>
        <taxon>Betaproteobacteria</taxon>
        <taxon>Burkholderiales</taxon>
        <taxon>Comamonadaceae</taxon>
        <taxon>Variovorax</taxon>
    </lineage>
</organism>